<dbReference type="EMBL" id="JAIWYP010000002">
    <property type="protein sequence ID" value="KAH3868332.1"/>
    <property type="molecule type" value="Genomic_DNA"/>
</dbReference>
<accession>A0A9D4M371</accession>
<dbReference type="Proteomes" id="UP000828390">
    <property type="component" value="Unassembled WGS sequence"/>
</dbReference>
<comment type="caution">
    <text evidence="1">The sequence shown here is derived from an EMBL/GenBank/DDBJ whole genome shotgun (WGS) entry which is preliminary data.</text>
</comment>
<dbReference type="AlphaFoldDB" id="A0A9D4M371"/>
<evidence type="ECO:0000313" key="1">
    <source>
        <dbReference type="EMBL" id="KAH3868332.1"/>
    </source>
</evidence>
<reference evidence="1" key="2">
    <citation type="submission" date="2020-11" db="EMBL/GenBank/DDBJ databases">
        <authorList>
            <person name="McCartney M.A."/>
            <person name="Auch B."/>
            <person name="Kono T."/>
            <person name="Mallez S."/>
            <person name="Becker A."/>
            <person name="Gohl D.M."/>
            <person name="Silverstein K.A.T."/>
            <person name="Koren S."/>
            <person name="Bechman K.B."/>
            <person name="Herman A."/>
            <person name="Abrahante J.E."/>
            <person name="Garbe J."/>
        </authorList>
    </citation>
    <scope>NUCLEOTIDE SEQUENCE</scope>
    <source>
        <strain evidence="1">Duluth1</strain>
        <tissue evidence="1">Whole animal</tissue>
    </source>
</reference>
<evidence type="ECO:0000313" key="2">
    <source>
        <dbReference type="Proteomes" id="UP000828390"/>
    </source>
</evidence>
<protein>
    <submittedName>
        <fullName evidence="1">Uncharacterized protein</fullName>
    </submittedName>
</protein>
<gene>
    <name evidence="1" type="ORF">DPMN_031475</name>
</gene>
<keyword evidence="2" id="KW-1185">Reference proteome</keyword>
<name>A0A9D4M371_DREPO</name>
<reference evidence="1" key="1">
    <citation type="journal article" date="2019" name="bioRxiv">
        <title>The Genome of the Zebra Mussel, Dreissena polymorpha: A Resource for Invasive Species Research.</title>
        <authorList>
            <person name="McCartney M.A."/>
            <person name="Auch B."/>
            <person name="Kono T."/>
            <person name="Mallez S."/>
            <person name="Zhang Y."/>
            <person name="Obille A."/>
            <person name="Becker A."/>
            <person name="Abrahante J.E."/>
            <person name="Garbe J."/>
            <person name="Badalamenti J.P."/>
            <person name="Herman A."/>
            <person name="Mangelson H."/>
            <person name="Liachko I."/>
            <person name="Sullivan S."/>
            <person name="Sone E.D."/>
            <person name="Koren S."/>
            <person name="Silverstein K.A.T."/>
            <person name="Beckman K.B."/>
            <person name="Gohl D.M."/>
        </authorList>
    </citation>
    <scope>NUCLEOTIDE SEQUENCE</scope>
    <source>
        <strain evidence="1">Duluth1</strain>
        <tissue evidence="1">Whole animal</tissue>
    </source>
</reference>
<organism evidence="1 2">
    <name type="scientific">Dreissena polymorpha</name>
    <name type="common">Zebra mussel</name>
    <name type="synonym">Mytilus polymorpha</name>
    <dbReference type="NCBI Taxonomy" id="45954"/>
    <lineage>
        <taxon>Eukaryota</taxon>
        <taxon>Metazoa</taxon>
        <taxon>Spiralia</taxon>
        <taxon>Lophotrochozoa</taxon>
        <taxon>Mollusca</taxon>
        <taxon>Bivalvia</taxon>
        <taxon>Autobranchia</taxon>
        <taxon>Heteroconchia</taxon>
        <taxon>Euheterodonta</taxon>
        <taxon>Imparidentia</taxon>
        <taxon>Neoheterodontei</taxon>
        <taxon>Myida</taxon>
        <taxon>Dreissenoidea</taxon>
        <taxon>Dreissenidae</taxon>
        <taxon>Dreissena</taxon>
    </lineage>
</organism>
<sequence length="56" mass="6342">MPWSQLTMNVGNPILLTPKLQGEPSHTIGTFDDRTLRILGIHLPKTIQLDGFMRQN</sequence>
<proteinExistence type="predicted"/>